<dbReference type="PANTHER" id="PTHR43528:SF1">
    <property type="entry name" value="ALPHA-KETOGLUTARATE PERMEASE"/>
    <property type="match status" value="1"/>
</dbReference>
<protein>
    <submittedName>
        <fullName evidence="6">Alpha-ketoglutarate permease</fullName>
    </submittedName>
</protein>
<evidence type="ECO:0000256" key="4">
    <source>
        <dbReference type="ARBA" id="ARBA00022847"/>
    </source>
</evidence>
<dbReference type="InterPro" id="IPR036259">
    <property type="entry name" value="MFS_trans_sf"/>
</dbReference>
<reference evidence="7" key="1">
    <citation type="submission" date="2016-07" db="EMBL/GenBank/DDBJ databases">
        <authorList>
            <person name="Florea S."/>
            <person name="Webb J.S."/>
            <person name="Jaromczyk J."/>
            <person name="Schardl C.L."/>
        </authorList>
    </citation>
    <scope>NUCLEOTIDE SEQUENCE [LARGE SCALE GENOMIC DNA]</scope>
    <source>
        <strain evidence="7">CDC-D5610</strain>
    </source>
</reference>
<dbReference type="Proteomes" id="UP000201728">
    <property type="component" value="Chromosome"/>
</dbReference>
<evidence type="ECO:0000256" key="5">
    <source>
        <dbReference type="SAM" id="Phobius"/>
    </source>
</evidence>
<accession>A0A222P5E6</accession>
<gene>
    <name evidence="6" type="primary">kgtP</name>
    <name evidence="6" type="ORF">clem_12670</name>
</gene>
<keyword evidence="4" id="KW-0769">Symport</keyword>
<dbReference type="EMBL" id="CP016397">
    <property type="protein sequence ID" value="ASQ47069.1"/>
    <property type="molecule type" value="Genomic_DNA"/>
</dbReference>
<evidence type="ECO:0000256" key="2">
    <source>
        <dbReference type="ARBA" id="ARBA00022448"/>
    </source>
</evidence>
<organism evidence="6 7">
    <name type="scientific">Legionella clemsonensis</name>
    <dbReference type="NCBI Taxonomy" id="1867846"/>
    <lineage>
        <taxon>Bacteria</taxon>
        <taxon>Pseudomonadati</taxon>
        <taxon>Pseudomonadota</taxon>
        <taxon>Gammaproteobacteria</taxon>
        <taxon>Legionellales</taxon>
        <taxon>Legionellaceae</taxon>
        <taxon>Legionella</taxon>
    </lineage>
</organism>
<keyword evidence="2" id="KW-0813">Transport</keyword>
<sequence>MFLDAYGFIKNTNSIKALLAGVSGTTLQWYDFAIFGYFAPIIAKTFFPSENHTAALLSAFGVFAVGYLLAPLGAIFWLYPKCRGTLMG</sequence>
<keyword evidence="5" id="KW-0472">Membrane</keyword>
<dbReference type="KEGG" id="lcd:clem_12670"/>
<evidence type="ECO:0000313" key="6">
    <source>
        <dbReference type="EMBL" id="ASQ47069.1"/>
    </source>
</evidence>
<dbReference type="RefSeq" id="WP_232505485.1">
    <property type="nucleotide sequence ID" value="NZ_CP016397.1"/>
</dbReference>
<feature type="transmembrane region" description="Helical" evidence="5">
    <location>
        <begin position="27"/>
        <end position="47"/>
    </location>
</feature>
<keyword evidence="7" id="KW-1185">Reference proteome</keyword>
<keyword evidence="5" id="KW-1133">Transmembrane helix</keyword>
<dbReference type="InterPro" id="IPR051084">
    <property type="entry name" value="H+-coupled_symporters"/>
</dbReference>
<dbReference type="GO" id="GO:0015293">
    <property type="term" value="F:symporter activity"/>
    <property type="evidence" value="ECO:0007669"/>
    <property type="project" value="UniProtKB-KW"/>
</dbReference>
<name>A0A222P5E6_9GAMM</name>
<dbReference type="GO" id="GO:0005886">
    <property type="term" value="C:plasma membrane"/>
    <property type="evidence" value="ECO:0007669"/>
    <property type="project" value="UniProtKB-SubCell"/>
</dbReference>
<keyword evidence="5" id="KW-0812">Transmembrane</keyword>
<dbReference type="SUPFAM" id="SSF103473">
    <property type="entry name" value="MFS general substrate transporter"/>
    <property type="match status" value="1"/>
</dbReference>
<keyword evidence="3" id="KW-1003">Cell membrane</keyword>
<evidence type="ECO:0000256" key="3">
    <source>
        <dbReference type="ARBA" id="ARBA00022475"/>
    </source>
</evidence>
<comment type="subcellular location">
    <subcellularLocation>
        <location evidence="1">Cell membrane</location>
        <topology evidence="1">Multi-pass membrane protein</topology>
    </subcellularLocation>
</comment>
<proteinExistence type="predicted"/>
<evidence type="ECO:0000313" key="7">
    <source>
        <dbReference type="Proteomes" id="UP000201728"/>
    </source>
</evidence>
<dbReference type="AlphaFoldDB" id="A0A222P5E6"/>
<evidence type="ECO:0000256" key="1">
    <source>
        <dbReference type="ARBA" id="ARBA00004651"/>
    </source>
</evidence>
<dbReference type="PANTHER" id="PTHR43528">
    <property type="entry name" value="ALPHA-KETOGLUTARATE PERMEASE"/>
    <property type="match status" value="1"/>
</dbReference>
<feature type="transmembrane region" description="Helical" evidence="5">
    <location>
        <begin position="54"/>
        <end position="79"/>
    </location>
</feature>
<dbReference type="Gene3D" id="1.20.1250.20">
    <property type="entry name" value="MFS general substrate transporter like domains"/>
    <property type="match status" value="1"/>
</dbReference>